<dbReference type="EMBL" id="CP146609">
    <property type="protein sequence ID" value="WWX21672.1"/>
    <property type="molecule type" value="Genomic_DNA"/>
</dbReference>
<reference evidence="1 2" key="1">
    <citation type="submission" date="2024-03" db="EMBL/GenBank/DDBJ databases">
        <title>Phenotype and Genome Characterization of a Sulfate-Reducing Bacterium Pseudodesulfovibrio sp. strain 5S69, isolated from Petroleum Reservoir in Tatarstan (Russia).</title>
        <authorList>
            <person name="Bidzhieva S.K."/>
            <person name="Kadnikov V."/>
            <person name="Tourova T.P."/>
            <person name="Samigullina S.R."/>
            <person name="Sokolova D.S."/>
            <person name="Poltaraus A.B."/>
            <person name="Avtukh A.N."/>
            <person name="Tereshina V.M."/>
            <person name="Mardanov A.V."/>
            <person name="Nazina T.N."/>
        </authorList>
    </citation>
    <scope>NUCLEOTIDE SEQUENCE [LARGE SCALE GENOMIC DNA]</scope>
    <source>
        <strain evidence="1 2">5S69</strain>
    </source>
</reference>
<dbReference type="Proteomes" id="UP001385389">
    <property type="component" value="Chromosome"/>
</dbReference>
<accession>A0ABZ2ISI7</accession>
<dbReference type="RefSeq" id="WP_338667335.1">
    <property type="nucleotide sequence ID" value="NZ_CP146609.1"/>
</dbReference>
<organism evidence="1 2">
    <name type="scientific">Pseudodesulfovibrio methanolicus</name>
    <dbReference type="NCBI Taxonomy" id="3126690"/>
    <lineage>
        <taxon>Bacteria</taxon>
        <taxon>Pseudomonadati</taxon>
        <taxon>Thermodesulfobacteriota</taxon>
        <taxon>Desulfovibrionia</taxon>
        <taxon>Desulfovibrionales</taxon>
        <taxon>Desulfovibrionaceae</taxon>
    </lineage>
</organism>
<evidence type="ECO:0000313" key="2">
    <source>
        <dbReference type="Proteomes" id="UP001385389"/>
    </source>
</evidence>
<evidence type="ECO:0000313" key="1">
    <source>
        <dbReference type="EMBL" id="WWX21672.1"/>
    </source>
</evidence>
<protein>
    <submittedName>
        <fullName evidence="1">Uncharacterized protein</fullName>
    </submittedName>
</protein>
<name>A0ABZ2ISI7_9BACT</name>
<proteinExistence type="predicted"/>
<sequence>MNKISEAQVKHMISNGVMVDVIFTPADNRKDKYISVIRVNDRDNILHTQKDHIRRFTAKAAINWSLEMKTGTQIIFDVGHNAV</sequence>
<gene>
    <name evidence="1" type="ORF">V8V93_14640</name>
</gene>
<keyword evidence="2" id="KW-1185">Reference proteome</keyword>